<evidence type="ECO:0000259" key="1">
    <source>
        <dbReference type="Pfam" id="PF13676"/>
    </source>
</evidence>
<dbReference type="PANTHER" id="PTHR46270">
    <property type="entry name" value="ARMADILLO-TYPE FOLD-RELATED"/>
    <property type="match status" value="1"/>
</dbReference>
<evidence type="ECO:0000313" key="2">
    <source>
        <dbReference type="EMBL" id="CAL1539187.1"/>
    </source>
</evidence>
<dbReference type="Gene3D" id="3.40.50.10140">
    <property type="entry name" value="Toll/interleukin-1 receptor homology (TIR) domain"/>
    <property type="match status" value="1"/>
</dbReference>
<reference evidence="2 3" key="1">
    <citation type="submission" date="2024-04" db="EMBL/GenBank/DDBJ databases">
        <authorList>
            <consortium name="Genoscope - CEA"/>
            <person name="William W."/>
        </authorList>
    </citation>
    <scope>NUCLEOTIDE SEQUENCE [LARGE SCALE GENOMIC DNA]</scope>
</reference>
<sequence>MSSNVRNRQRNPRNNASNKYSHCKEWLQSLPWDLTVTQLEEFLRWIASRCKTLQMDKYPTWLSYLQVIARMPWTYVNEKEIVGKFLSELEITEKMMKMLLHCRDIGVNKSDIVMSLTKCTYEICWNFSDASAEFSRGLARYGSIEFFTRNLRPGTDFGDLDSETIFFFKKASICVLHNTANKDSGLKQYFKDAGSAEVLVEYFDADDEVMKVSSMLATAYIVDEAESEKLMDKTDTVIRNCVVWLREAITNEVDRRNRYGYMAWTLMLGLAKLAVNDVNKEKIVEEGALSVFTDVLNSSHVLEQAACVECIWTLAFNEKARTAIIAYPGLVDAIEKLGSSEDATVRKNVEGALWVIRGNNDRKFESKDVVDKHIFISYSWKEKDLVRKIHAFLVEAGYTIWVDWEEMGGSTLESMGRAVENSWVVLICMSDGYKQSPNCRTEAGYTYQRKKQYIPLLVQLKYQPDGWLGALLESRLFFDFSGKYPFDTPKQGLLRELKVAQSGREGQRPTVPAPVPEVTGSKPHCFSFSVDAIRELFISKGFREFPEEFSNLNGELLWQLRRMR</sequence>
<dbReference type="Pfam" id="PF13676">
    <property type="entry name" value="TIR_2"/>
    <property type="match status" value="1"/>
</dbReference>
<dbReference type="SUPFAM" id="SSF48371">
    <property type="entry name" value="ARM repeat"/>
    <property type="match status" value="1"/>
</dbReference>
<evidence type="ECO:0000313" key="3">
    <source>
        <dbReference type="Proteomes" id="UP001497497"/>
    </source>
</evidence>
<name>A0AAV2I4J0_LYMST</name>
<protein>
    <recommendedName>
        <fullName evidence="1">TIR domain-containing protein</fullName>
    </recommendedName>
</protein>
<dbReference type="InterPro" id="IPR000157">
    <property type="entry name" value="TIR_dom"/>
</dbReference>
<organism evidence="2 3">
    <name type="scientific">Lymnaea stagnalis</name>
    <name type="common">Great pond snail</name>
    <name type="synonym">Helix stagnalis</name>
    <dbReference type="NCBI Taxonomy" id="6523"/>
    <lineage>
        <taxon>Eukaryota</taxon>
        <taxon>Metazoa</taxon>
        <taxon>Spiralia</taxon>
        <taxon>Lophotrochozoa</taxon>
        <taxon>Mollusca</taxon>
        <taxon>Gastropoda</taxon>
        <taxon>Heterobranchia</taxon>
        <taxon>Euthyneura</taxon>
        <taxon>Panpulmonata</taxon>
        <taxon>Hygrophila</taxon>
        <taxon>Lymnaeoidea</taxon>
        <taxon>Lymnaeidae</taxon>
        <taxon>Lymnaea</taxon>
    </lineage>
</organism>
<dbReference type="InterPro" id="IPR011989">
    <property type="entry name" value="ARM-like"/>
</dbReference>
<dbReference type="EMBL" id="CAXITT010000331">
    <property type="protein sequence ID" value="CAL1539187.1"/>
    <property type="molecule type" value="Genomic_DNA"/>
</dbReference>
<dbReference type="PANTHER" id="PTHR46270:SF2">
    <property type="entry name" value="TIR DOMAIN-CONTAINING PROTEIN"/>
    <property type="match status" value="1"/>
</dbReference>
<dbReference type="AlphaFoldDB" id="A0AAV2I4J0"/>
<gene>
    <name evidence="2" type="ORF">GSLYS_00013006001</name>
</gene>
<dbReference type="Proteomes" id="UP001497497">
    <property type="component" value="Unassembled WGS sequence"/>
</dbReference>
<dbReference type="SUPFAM" id="SSF52200">
    <property type="entry name" value="Toll/Interleukin receptor TIR domain"/>
    <property type="match status" value="1"/>
</dbReference>
<dbReference type="Gene3D" id="1.25.10.10">
    <property type="entry name" value="Leucine-rich Repeat Variant"/>
    <property type="match status" value="1"/>
</dbReference>
<keyword evidence="3" id="KW-1185">Reference proteome</keyword>
<proteinExistence type="predicted"/>
<accession>A0AAV2I4J0</accession>
<feature type="non-terminal residue" evidence="2">
    <location>
        <position position="564"/>
    </location>
</feature>
<dbReference type="InterPro" id="IPR016024">
    <property type="entry name" value="ARM-type_fold"/>
</dbReference>
<dbReference type="GO" id="GO:0007165">
    <property type="term" value="P:signal transduction"/>
    <property type="evidence" value="ECO:0007669"/>
    <property type="project" value="InterPro"/>
</dbReference>
<feature type="domain" description="TIR" evidence="1">
    <location>
        <begin position="374"/>
        <end position="483"/>
    </location>
</feature>
<comment type="caution">
    <text evidence="2">The sequence shown here is derived from an EMBL/GenBank/DDBJ whole genome shotgun (WGS) entry which is preliminary data.</text>
</comment>
<dbReference type="InterPro" id="IPR035897">
    <property type="entry name" value="Toll_tir_struct_dom_sf"/>
</dbReference>